<keyword evidence="3" id="KW-0378">Hydrolase</keyword>
<keyword evidence="2" id="KW-0812">Transmembrane</keyword>
<comment type="caution">
    <text evidence="3">The sequence shown here is derived from an EMBL/GenBank/DDBJ whole genome shotgun (WGS) entry which is preliminary data.</text>
</comment>
<evidence type="ECO:0000256" key="1">
    <source>
        <dbReference type="SAM" id="MobiDB-lite"/>
    </source>
</evidence>
<dbReference type="SUPFAM" id="SSF53474">
    <property type="entry name" value="alpha/beta-Hydrolases"/>
    <property type="match status" value="1"/>
</dbReference>
<dbReference type="GO" id="GO:0016787">
    <property type="term" value="F:hydrolase activity"/>
    <property type="evidence" value="ECO:0007669"/>
    <property type="project" value="UniProtKB-KW"/>
</dbReference>
<dbReference type="InterPro" id="IPR029058">
    <property type="entry name" value="AB_hydrolase_fold"/>
</dbReference>
<feature type="compositionally biased region" description="Basic residues" evidence="1">
    <location>
        <begin position="7"/>
        <end position="21"/>
    </location>
</feature>
<protein>
    <submittedName>
        <fullName evidence="3">Alpha/beta hydrolase</fullName>
    </submittedName>
</protein>
<feature type="region of interest" description="Disordered" evidence="1">
    <location>
        <begin position="1"/>
        <end position="21"/>
    </location>
</feature>
<evidence type="ECO:0000256" key="2">
    <source>
        <dbReference type="SAM" id="Phobius"/>
    </source>
</evidence>
<organism evidence="3 4">
    <name type="scientific">Streptomyces polyrhachis</name>
    <dbReference type="NCBI Taxonomy" id="1282885"/>
    <lineage>
        <taxon>Bacteria</taxon>
        <taxon>Bacillati</taxon>
        <taxon>Actinomycetota</taxon>
        <taxon>Actinomycetes</taxon>
        <taxon>Kitasatosporales</taxon>
        <taxon>Streptomycetaceae</taxon>
        <taxon>Streptomyces</taxon>
    </lineage>
</organism>
<keyword evidence="2" id="KW-0472">Membrane</keyword>
<evidence type="ECO:0000313" key="3">
    <source>
        <dbReference type="EMBL" id="MFC7219712.1"/>
    </source>
</evidence>
<evidence type="ECO:0000313" key="4">
    <source>
        <dbReference type="Proteomes" id="UP001596413"/>
    </source>
</evidence>
<name>A0ABW2GGF1_9ACTN</name>
<keyword evidence="4" id="KW-1185">Reference proteome</keyword>
<dbReference type="PROSITE" id="PS51318">
    <property type="entry name" value="TAT"/>
    <property type="match status" value="1"/>
</dbReference>
<sequence>MSVDPRHQHRQHRRGAPGRRALRGGAALAGAALAAGAAVFAAGRYGAARTLRPAAPPGFADGAVTLLGADGSHVVLSPGPAALLPGVYGLTGDGVHAVIGEVEGSDGTGEGPVVRRLHGVLRGTLRPGARLRITPQVYETPTLEPADVVIEDELGGVPAWFVFGTRDTWVVTAHGTGAGREQALNVLPALNRFGLPVLMPAHRGDPGAPRPADPAHEEWRDLEAAVRYAVSHGARRVVLYGWSTGAERVLRTAAASELRDRISGVVLDSPVLDARAAMRALGEERSLPTPLRYLAAMSTPATTAALSEVWSPPGAPQTLLLRGEDDTLTPREPLEDLAAHHPDRVQVHTVAGGRHGGLWNVDPGAYEERVRRAVVPLV</sequence>
<dbReference type="InterPro" id="IPR006311">
    <property type="entry name" value="TAT_signal"/>
</dbReference>
<accession>A0ABW2GGF1</accession>
<reference evidence="4" key="1">
    <citation type="journal article" date="2019" name="Int. J. Syst. Evol. Microbiol.">
        <title>The Global Catalogue of Microorganisms (GCM) 10K type strain sequencing project: providing services to taxonomists for standard genome sequencing and annotation.</title>
        <authorList>
            <consortium name="The Broad Institute Genomics Platform"/>
            <consortium name="The Broad Institute Genome Sequencing Center for Infectious Disease"/>
            <person name="Wu L."/>
            <person name="Ma J."/>
        </authorList>
    </citation>
    <scope>NUCLEOTIDE SEQUENCE [LARGE SCALE GENOMIC DNA]</scope>
    <source>
        <strain evidence="4">CGMCC 1.13681</strain>
    </source>
</reference>
<dbReference type="EMBL" id="JBHSZO010000024">
    <property type="protein sequence ID" value="MFC7219712.1"/>
    <property type="molecule type" value="Genomic_DNA"/>
</dbReference>
<proteinExistence type="predicted"/>
<feature type="transmembrane region" description="Helical" evidence="2">
    <location>
        <begin position="21"/>
        <end position="43"/>
    </location>
</feature>
<dbReference type="Proteomes" id="UP001596413">
    <property type="component" value="Unassembled WGS sequence"/>
</dbReference>
<gene>
    <name evidence="3" type="ORF">ACFQLX_16305</name>
</gene>
<dbReference type="RefSeq" id="WP_386415702.1">
    <property type="nucleotide sequence ID" value="NZ_JBHSZO010000024.1"/>
</dbReference>
<dbReference type="Gene3D" id="3.40.50.1820">
    <property type="entry name" value="alpha/beta hydrolase"/>
    <property type="match status" value="1"/>
</dbReference>
<keyword evidence="2" id="KW-1133">Transmembrane helix</keyword>